<accession>A0A7V9YZF4</accession>
<protein>
    <recommendedName>
        <fullName evidence="3">D-glucuronyl C5-epimerase C-terminal domain-containing protein</fullName>
    </recommendedName>
</protein>
<dbReference type="RefSeq" id="WP_181537123.1">
    <property type="nucleotide sequence ID" value="NZ_JACDUU010000003.1"/>
</dbReference>
<dbReference type="AlphaFoldDB" id="A0A7V9YZF4"/>
<dbReference type="Proteomes" id="UP000580891">
    <property type="component" value="Unassembled WGS sequence"/>
</dbReference>
<evidence type="ECO:0000313" key="1">
    <source>
        <dbReference type="EMBL" id="MBA2871282.1"/>
    </source>
</evidence>
<dbReference type="EMBL" id="JACDUU010000003">
    <property type="protein sequence ID" value="MBA2871282.1"/>
    <property type="molecule type" value="Genomic_DNA"/>
</dbReference>
<comment type="caution">
    <text evidence="1">The sequence shown here is derived from an EMBL/GenBank/DDBJ whole genome shotgun (WGS) entry which is preliminary data.</text>
</comment>
<evidence type="ECO:0000313" key="2">
    <source>
        <dbReference type="Proteomes" id="UP000580891"/>
    </source>
</evidence>
<reference evidence="1 2" key="1">
    <citation type="submission" date="2020-07" db="EMBL/GenBank/DDBJ databases">
        <title>Genomic Encyclopedia of Type Strains, Phase IV (KMG-IV): sequencing the most valuable type-strain genomes for metagenomic binning, comparative biology and taxonomic classification.</title>
        <authorList>
            <person name="Goeker M."/>
        </authorList>
    </citation>
    <scope>NUCLEOTIDE SEQUENCE [LARGE SCALE GENOMIC DNA]</scope>
    <source>
        <strain evidence="1 2">DSM 25220</strain>
    </source>
</reference>
<sequence length="541" mass="63035">MNARKFITLLIFMFLCLIGVTGCSEQGEPYAKVPINKQQFVQLSVPNFQLQKKTVKKNSYFTLVKDTSYEFAIVHKRETVGKLSVTTRHLDNGDVFLFTKLQNDTKEPLNAEVSIHLKEVNRYHLIDWDQRFKKQEHHKTTGVDETTYPMGLVKAFSYDKEKYNLVLSKNYLSRELVKKYEDDRKSIVRELIKEEKAFSANVKGDSLSFVLPLQSTGNDISENWMLFSKEKLFKNDQHLQQWINEQIDNYKRANSWLTAEGPYTKLPWSIEPGTKKGYGRNLGIMQDQMSLDYFEQYKDRYFYDLVLNSAANLLAYKQTKGTKLWETEYTSTWLKKAYGTTAPYMDTRHNEYIALFLTKVGKLLNIDELTKAETIYGDYLVQQVKIGNIIQVKEGYLIADYFSPYNQSKKTHTSMNHILGGVNILLHCYMSTGDKKYLDVALNIRKGIEELGDQWIRDSGDLWYQVNPDLTFTGNDYEQLTLIDLLMTQENFEKAGIHRSKTLDKLIRSKAGYLVREKKQLYPYVIEMLTSQGFKDVLLQK</sequence>
<organism evidence="1 2">
    <name type="scientific">[Anoxybacillus] calidus</name>
    <dbReference type="NCBI Taxonomy" id="575178"/>
    <lineage>
        <taxon>Bacteria</taxon>
        <taxon>Bacillati</taxon>
        <taxon>Bacillota</taxon>
        <taxon>Bacilli</taxon>
        <taxon>Bacillales</taxon>
        <taxon>Anoxybacillaceae</taxon>
        <taxon>Paranoxybacillus</taxon>
    </lineage>
</organism>
<gene>
    <name evidence="1" type="ORF">HNQ85_001552</name>
</gene>
<name>A0A7V9YZF4_9BACL</name>
<dbReference type="PROSITE" id="PS51257">
    <property type="entry name" value="PROKAR_LIPOPROTEIN"/>
    <property type="match status" value="1"/>
</dbReference>
<keyword evidence="2" id="KW-1185">Reference proteome</keyword>
<evidence type="ECO:0008006" key="3">
    <source>
        <dbReference type="Google" id="ProtNLM"/>
    </source>
</evidence>
<proteinExistence type="predicted"/>